<feature type="transmembrane region" description="Helical" evidence="1">
    <location>
        <begin position="159"/>
        <end position="177"/>
    </location>
</feature>
<reference evidence="3" key="1">
    <citation type="journal article" date="2019" name="Int. J. Syst. Evol. Microbiol.">
        <title>The Global Catalogue of Microorganisms (GCM) 10K type strain sequencing project: providing services to taxonomists for standard genome sequencing and annotation.</title>
        <authorList>
            <consortium name="The Broad Institute Genomics Platform"/>
            <consortium name="The Broad Institute Genome Sequencing Center for Infectious Disease"/>
            <person name="Wu L."/>
            <person name="Ma J."/>
        </authorList>
    </citation>
    <scope>NUCLEOTIDE SEQUENCE [LARGE SCALE GENOMIC DNA]</scope>
    <source>
        <strain evidence="3">JCM 16924</strain>
    </source>
</reference>
<proteinExistence type="predicted"/>
<feature type="transmembrane region" description="Helical" evidence="1">
    <location>
        <begin position="116"/>
        <end position="139"/>
    </location>
</feature>
<feature type="transmembrane region" description="Helical" evidence="1">
    <location>
        <begin position="17"/>
        <end position="35"/>
    </location>
</feature>
<feature type="transmembrane region" description="Helical" evidence="1">
    <location>
        <begin position="77"/>
        <end position="95"/>
    </location>
</feature>
<feature type="transmembrane region" description="Helical" evidence="1">
    <location>
        <begin position="250"/>
        <end position="271"/>
    </location>
</feature>
<name>A0ABP7QHE7_9ACTN</name>
<keyword evidence="3" id="KW-1185">Reference proteome</keyword>
<evidence type="ECO:0000313" key="3">
    <source>
        <dbReference type="Proteomes" id="UP001500456"/>
    </source>
</evidence>
<evidence type="ECO:0008006" key="4">
    <source>
        <dbReference type="Google" id="ProtNLM"/>
    </source>
</evidence>
<dbReference type="Proteomes" id="UP001500456">
    <property type="component" value="Unassembled WGS sequence"/>
</dbReference>
<keyword evidence="1" id="KW-0812">Transmembrane</keyword>
<dbReference type="RefSeq" id="WP_345561681.1">
    <property type="nucleotide sequence ID" value="NZ_BAAAZX010000002.1"/>
</dbReference>
<organism evidence="2 3">
    <name type="scientific">Streptomyces plumbiresistens</name>
    <dbReference type="NCBI Taxonomy" id="511811"/>
    <lineage>
        <taxon>Bacteria</taxon>
        <taxon>Bacillati</taxon>
        <taxon>Actinomycetota</taxon>
        <taxon>Actinomycetes</taxon>
        <taxon>Kitasatosporales</taxon>
        <taxon>Streptomycetaceae</taxon>
        <taxon>Streptomyces</taxon>
    </lineage>
</organism>
<keyword evidence="1" id="KW-0472">Membrane</keyword>
<protein>
    <recommendedName>
        <fullName evidence="4">ABC transporter permease</fullName>
    </recommendedName>
</protein>
<sequence length="276" mass="29854">MTAAAGLPRTVLRLHRTAGIVWLVFVLGAVAWLVWLNEVTADSARAAVNSCPSNTGICEAVWASLDYSGPTGWISTLVYYSFWAVAAWAGGSLIGRELESGTAQLAWTQGVTPTRWLAVKLAVPALVIVLGGAIFVPVYRWAWSANRDLMGDDWTFPDVFAAHGPAVVAYGLCALAVGTLTGLVLRRSLPALGVTVAVMVLLNQILERYREDFWPTVTLASAGRSEGPDNWWQTGDGRYHPPSHFWPMHLIETGILLAVTAAATAAAFRLLRRRTP</sequence>
<accession>A0ABP7QHE7</accession>
<dbReference type="EMBL" id="BAAAZX010000002">
    <property type="protein sequence ID" value="GAA3982159.1"/>
    <property type="molecule type" value="Genomic_DNA"/>
</dbReference>
<keyword evidence="1" id="KW-1133">Transmembrane helix</keyword>
<gene>
    <name evidence="2" type="ORF">GCM10022232_13050</name>
</gene>
<feature type="transmembrane region" description="Helical" evidence="1">
    <location>
        <begin position="189"/>
        <end position="206"/>
    </location>
</feature>
<comment type="caution">
    <text evidence="2">The sequence shown here is derived from an EMBL/GenBank/DDBJ whole genome shotgun (WGS) entry which is preliminary data.</text>
</comment>
<evidence type="ECO:0000256" key="1">
    <source>
        <dbReference type="SAM" id="Phobius"/>
    </source>
</evidence>
<evidence type="ECO:0000313" key="2">
    <source>
        <dbReference type="EMBL" id="GAA3982159.1"/>
    </source>
</evidence>